<dbReference type="EMBL" id="JAHXZN010000016">
    <property type="protein sequence ID" value="MBW6533198.1"/>
    <property type="molecule type" value="Genomic_DNA"/>
</dbReference>
<reference evidence="3 4" key="1">
    <citation type="submission" date="2021-07" db="EMBL/GenBank/DDBJ databases">
        <title>Sphingomonas sp.</title>
        <authorList>
            <person name="Feng G."/>
            <person name="Li J."/>
            <person name="Pan M."/>
        </authorList>
    </citation>
    <scope>NUCLEOTIDE SEQUENCE [LARGE SCALE GENOMIC DNA]</scope>
    <source>
        <strain evidence="3 4">RRHST34</strain>
    </source>
</reference>
<proteinExistence type="predicted"/>
<keyword evidence="4" id="KW-1185">Reference proteome</keyword>
<feature type="signal peptide" evidence="2">
    <location>
        <begin position="1"/>
        <end position="24"/>
    </location>
</feature>
<gene>
    <name evidence="3" type="primary">virB5</name>
    <name evidence="3" type="ORF">KZ820_20850</name>
</gene>
<evidence type="ECO:0000256" key="1">
    <source>
        <dbReference type="SAM" id="Coils"/>
    </source>
</evidence>
<dbReference type="Pfam" id="PF07996">
    <property type="entry name" value="T4SS"/>
    <property type="match status" value="1"/>
</dbReference>
<evidence type="ECO:0000256" key="2">
    <source>
        <dbReference type="SAM" id="SignalP"/>
    </source>
</evidence>
<dbReference type="CDD" id="cd14262">
    <property type="entry name" value="VirB5_like"/>
    <property type="match status" value="1"/>
</dbReference>
<keyword evidence="2" id="KW-0732">Signal</keyword>
<sequence>MRKSLTLTGAAFVAAFVLSAPASAQLAVVDLKAIVQAKQQVDQMRQQLSQLQRTYSQLESTYKSATGSRGMGDIFNDRTIRNNLPSNWQQVYDSAQRGGYAGISGSIDAIARQNQLSGTVNNGMGSIRQRQAALGATNKAVGMQAYAGAQARLNQLDQLTQQISRTQDPKAIAELQARIASEQGAMQNEQTKLQLMSMLQQSEADLVRQQKRDLSSRILNPNNTKVPVIR</sequence>
<dbReference type="Proteomes" id="UP000759103">
    <property type="component" value="Unassembled WGS sequence"/>
</dbReference>
<comment type="caution">
    <text evidence="3">The sequence shown here is derived from an EMBL/GenBank/DDBJ whole genome shotgun (WGS) entry which is preliminary data.</text>
</comment>
<dbReference type="RefSeq" id="WP_219750722.1">
    <property type="nucleotide sequence ID" value="NZ_JAHXZN010000016.1"/>
</dbReference>
<feature type="chain" id="PRO_5046859101" evidence="2">
    <location>
        <begin position="25"/>
        <end position="230"/>
    </location>
</feature>
<dbReference type="InterPro" id="IPR014158">
    <property type="entry name" value="T4SS_VirB5"/>
</dbReference>
<keyword evidence="1" id="KW-0175">Coiled coil</keyword>
<evidence type="ECO:0000313" key="3">
    <source>
        <dbReference type="EMBL" id="MBW6533198.1"/>
    </source>
</evidence>
<dbReference type="InterPro" id="IPR023220">
    <property type="entry name" value="T4SS_VirB5-domain"/>
</dbReference>
<name>A0ABS7BUF4_9SPHN</name>
<dbReference type="Gene3D" id="1.20.58.430">
    <property type="entry name" value="Type IV secretion system, VirB5-domain"/>
    <property type="match status" value="1"/>
</dbReference>
<protein>
    <submittedName>
        <fullName evidence="3">P-type DNA transfer protein VirB5</fullName>
    </submittedName>
</protein>
<evidence type="ECO:0000313" key="4">
    <source>
        <dbReference type="Proteomes" id="UP000759103"/>
    </source>
</evidence>
<feature type="coiled-coil region" evidence="1">
    <location>
        <begin position="34"/>
        <end position="61"/>
    </location>
</feature>
<dbReference type="NCBIfam" id="TIGR02791">
    <property type="entry name" value="VirB5"/>
    <property type="match status" value="1"/>
</dbReference>
<dbReference type="SUPFAM" id="SSF101082">
    <property type="entry name" value="Typo IV secretion system protein TraC"/>
    <property type="match status" value="1"/>
</dbReference>
<organism evidence="3 4">
    <name type="scientific">Sphingomonas citri</name>
    <dbReference type="NCBI Taxonomy" id="2862499"/>
    <lineage>
        <taxon>Bacteria</taxon>
        <taxon>Pseudomonadati</taxon>
        <taxon>Pseudomonadota</taxon>
        <taxon>Alphaproteobacteria</taxon>
        <taxon>Sphingomonadales</taxon>
        <taxon>Sphingomonadaceae</taxon>
        <taxon>Sphingomonas</taxon>
    </lineage>
</organism>
<accession>A0ABS7BUF4</accession>